<feature type="region of interest" description="Disordered" evidence="1">
    <location>
        <begin position="313"/>
        <end position="404"/>
    </location>
</feature>
<accession>A0A8J9ZAK7</accession>
<organism evidence="2 3">
    <name type="scientific">Branchiostoma lanceolatum</name>
    <name type="common">Common lancelet</name>
    <name type="synonym">Amphioxus lanceolatum</name>
    <dbReference type="NCBI Taxonomy" id="7740"/>
    <lineage>
        <taxon>Eukaryota</taxon>
        <taxon>Metazoa</taxon>
        <taxon>Chordata</taxon>
        <taxon>Cephalochordata</taxon>
        <taxon>Leptocardii</taxon>
        <taxon>Amphioxiformes</taxon>
        <taxon>Branchiostomatidae</taxon>
        <taxon>Branchiostoma</taxon>
    </lineage>
</organism>
<evidence type="ECO:0000256" key="1">
    <source>
        <dbReference type="SAM" id="MobiDB-lite"/>
    </source>
</evidence>
<gene>
    <name evidence="2" type="primary">Hypp8778</name>
    <name evidence="2" type="ORF">BLAG_LOCUS10988</name>
</gene>
<name>A0A8J9ZAK7_BRALA</name>
<dbReference type="OrthoDB" id="10048549at2759"/>
<dbReference type="Proteomes" id="UP000838412">
    <property type="component" value="Chromosome 18"/>
</dbReference>
<proteinExistence type="predicted"/>
<dbReference type="EMBL" id="OV696703">
    <property type="protein sequence ID" value="CAH1250131.1"/>
    <property type="molecule type" value="Genomic_DNA"/>
</dbReference>
<evidence type="ECO:0000313" key="3">
    <source>
        <dbReference type="Proteomes" id="UP000838412"/>
    </source>
</evidence>
<feature type="compositionally biased region" description="Polar residues" evidence="1">
    <location>
        <begin position="317"/>
        <end position="328"/>
    </location>
</feature>
<feature type="compositionally biased region" description="Polar residues" evidence="1">
    <location>
        <begin position="83"/>
        <end position="92"/>
    </location>
</feature>
<dbReference type="AlphaFoldDB" id="A0A8J9ZAK7"/>
<evidence type="ECO:0000313" key="2">
    <source>
        <dbReference type="EMBL" id="CAH1250131.1"/>
    </source>
</evidence>
<feature type="region of interest" description="Disordered" evidence="1">
    <location>
        <begin position="83"/>
        <end position="117"/>
    </location>
</feature>
<protein>
    <submittedName>
        <fullName evidence="2">Hypp8778 protein</fullName>
    </submittedName>
</protein>
<sequence length="404" mass="43823">MSAEREPENAFVASSYFSCSISAHSDVSKQNSMDLDLPAALSSMKLTGKERTASLESGYATGQQIRKPKVLMSVSSILNNKFSVTESSSRPTSGYDFDGAAQTSPGPTVLRTSSTSRSTQPTINYFTVQITGTATNVQIGSNNTMDVNKAVSDKRMVPLSEDFISTLVAVHDQAGEELMFQRLGDESYRREYVRRMREQDVPSTIMEVGRGCIFLKLQVETPAAAQKLLEMCRDGSYQRILMETFLPEYVTSGEPVDISLAISVKTPDVPPVEVTIVEENETVPHDTEATDQLEVEETLSDSLTSGGAALVEVPSADPSTTRAKSPQLQRLVASEGRPRQTSSDSGLGSAGWDTVSSDEETSQSENQSGKPAAKTGMKVVRSEAERFKFPTKPNSPHAQKKPPL</sequence>
<reference evidence="2" key="1">
    <citation type="submission" date="2022-01" db="EMBL/GenBank/DDBJ databases">
        <authorList>
            <person name="Braso-Vives M."/>
        </authorList>
    </citation>
    <scope>NUCLEOTIDE SEQUENCE</scope>
</reference>
<keyword evidence="3" id="KW-1185">Reference proteome</keyword>